<keyword evidence="3" id="KW-1185">Reference proteome</keyword>
<dbReference type="EMBL" id="JAHLQK010000004">
    <property type="protein sequence ID" value="MBU5676838.1"/>
    <property type="molecule type" value="Genomic_DNA"/>
</dbReference>
<feature type="transmembrane region" description="Helical" evidence="1">
    <location>
        <begin position="42"/>
        <end position="69"/>
    </location>
</feature>
<comment type="caution">
    <text evidence="2">The sequence shown here is derived from an EMBL/GenBank/DDBJ whole genome shotgun (WGS) entry which is preliminary data.</text>
</comment>
<organism evidence="2 3">
    <name type="scientific">Alkaliphilus flagellatus</name>
    <dbReference type="NCBI Taxonomy" id="2841507"/>
    <lineage>
        <taxon>Bacteria</taxon>
        <taxon>Bacillati</taxon>
        <taxon>Bacillota</taxon>
        <taxon>Clostridia</taxon>
        <taxon>Peptostreptococcales</taxon>
        <taxon>Natronincolaceae</taxon>
        <taxon>Alkaliphilus</taxon>
    </lineage>
</organism>
<sequence length="127" mass="14779">MLRNGFFIKISILILTIILFITMISNFIVFYQRYSDSQNLALILFVGILGTLLGLIVRIGLTLMFWYIYEIKYPDEKYNQRIGKKIVASFLFLSITSAVFWSAGMPLIFIICTLVMIIREQKRCYVA</sequence>
<feature type="transmembrane region" description="Helical" evidence="1">
    <location>
        <begin position="89"/>
        <end position="118"/>
    </location>
</feature>
<reference evidence="2 3" key="1">
    <citation type="submission" date="2021-06" db="EMBL/GenBank/DDBJ databases">
        <authorList>
            <person name="Sun Q."/>
            <person name="Li D."/>
        </authorList>
    </citation>
    <scope>NUCLEOTIDE SEQUENCE [LARGE SCALE GENOMIC DNA]</scope>
    <source>
        <strain evidence="2 3">MSJ-5</strain>
    </source>
</reference>
<name>A0ABS6G2X5_9FIRM</name>
<proteinExistence type="predicted"/>
<dbReference type="RefSeq" id="WP_216417104.1">
    <property type="nucleotide sequence ID" value="NZ_JAHLQK010000004.1"/>
</dbReference>
<gene>
    <name evidence="2" type="ORF">KQI88_10450</name>
</gene>
<accession>A0ABS6G2X5</accession>
<feature type="transmembrane region" description="Helical" evidence="1">
    <location>
        <begin position="6"/>
        <end position="30"/>
    </location>
</feature>
<keyword evidence="1" id="KW-1133">Transmembrane helix</keyword>
<evidence type="ECO:0000313" key="2">
    <source>
        <dbReference type="EMBL" id="MBU5676838.1"/>
    </source>
</evidence>
<protein>
    <submittedName>
        <fullName evidence="2">Uncharacterized protein</fullName>
    </submittedName>
</protein>
<evidence type="ECO:0000256" key="1">
    <source>
        <dbReference type="SAM" id="Phobius"/>
    </source>
</evidence>
<keyword evidence="1" id="KW-0812">Transmembrane</keyword>
<dbReference type="Proteomes" id="UP000779508">
    <property type="component" value="Unassembled WGS sequence"/>
</dbReference>
<keyword evidence="1" id="KW-0472">Membrane</keyword>
<evidence type="ECO:0000313" key="3">
    <source>
        <dbReference type="Proteomes" id="UP000779508"/>
    </source>
</evidence>